<reference evidence="1" key="2">
    <citation type="journal article" date="2015" name="Data Brief">
        <title>Shoot transcriptome of the giant reed, Arundo donax.</title>
        <authorList>
            <person name="Barrero R.A."/>
            <person name="Guerrero F.D."/>
            <person name="Moolhuijzen P."/>
            <person name="Goolsby J.A."/>
            <person name="Tidwell J."/>
            <person name="Bellgard S.E."/>
            <person name="Bellgard M.I."/>
        </authorList>
    </citation>
    <scope>NUCLEOTIDE SEQUENCE</scope>
    <source>
        <tissue evidence="1">Shoot tissue taken approximately 20 cm above the soil surface</tissue>
    </source>
</reference>
<accession>A0A0A9HD30</accession>
<dbReference type="EMBL" id="GBRH01167068">
    <property type="protein sequence ID" value="JAE30828.1"/>
    <property type="molecule type" value="Transcribed_RNA"/>
</dbReference>
<sequence>MHNQTVQTAGKTTLLVCCNNVTYCQHSTSSR</sequence>
<evidence type="ECO:0000313" key="1">
    <source>
        <dbReference type="EMBL" id="JAE30828.1"/>
    </source>
</evidence>
<proteinExistence type="predicted"/>
<reference evidence="1" key="1">
    <citation type="submission" date="2014-09" db="EMBL/GenBank/DDBJ databases">
        <authorList>
            <person name="Magalhaes I.L.F."/>
            <person name="Oliveira U."/>
            <person name="Santos F.R."/>
            <person name="Vidigal T.H.D.A."/>
            <person name="Brescovit A.D."/>
            <person name="Santos A.J."/>
        </authorList>
    </citation>
    <scope>NUCLEOTIDE SEQUENCE</scope>
    <source>
        <tissue evidence="1">Shoot tissue taken approximately 20 cm above the soil surface</tissue>
    </source>
</reference>
<name>A0A0A9HD30_ARUDO</name>
<organism evidence="1">
    <name type="scientific">Arundo donax</name>
    <name type="common">Giant reed</name>
    <name type="synonym">Donax arundinaceus</name>
    <dbReference type="NCBI Taxonomy" id="35708"/>
    <lineage>
        <taxon>Eukaryota</taxon>
        <taxon>Viridiplantae</taxon>
        <taxon>Streptophyta</taxon>
        <taxon>Embryophyta</taxon>
        <taxon>Tracheophyta</taxon>
        <taxon>Spermatophyta</taxon>
        <taxon>Magnoliopsida</taxon>
        <taxon>Liliopsida</taxon>
        <taxon>Poales</taxon>
        <taxon>Poaceae</taxon>
        <taxon>PACMAD clade</taxon>
        <taxon>Arundinoideae</taxon>
        <taxon>Arundineae</taxon>
        <taxon>Arundo</taxon>
    </lineage>
</organism>
<protein>
    <submittedName>
        <fullName evidence="1">Uncharacterized protein</fullName>
    </submittedName>
</protein>
<dbReference type="AlphaFoldDB" id="A0A0A9HD30"/>